<sequence length="137" mass="15038">MARTVASKRYNWRVIWLSLTYAVFLVGAGYGFKHDLVPSAVQYVVAMLPAVPVIGIFVAIGRYLVEEDDEYVRMLMVRQTLWASGFALSLATVWGFLESFDLVGHADGYWVAVAWFFGLAIGGAVNKLSFGDTGSGC</sequence>
<dbReference type="EMBL" id="JAMGBC010000001">
    <property type="protein sequence ID" value="MCL6679804.1"/>
    <property type="molecule type" value="Genomic_DNA"/>
</dbReference>
<evidence type="ECO:0000313" key="3">
    <source>
        <dbReference type="Proteomes" id="UP001165343"/>
    </source>
</evidence>
<dbReference type="Proteomes" id="UP001165343">
    <property type="component" value="Unassembled WGS sequence"/>
</dbReference>
<feature type="transmembrane region" description="Helical" evidence="1">
    <location>
        <begin position="12"/>
        <end position="32"/>
    </location>
</feature>
<name>A0ABT0RHS7_9SPHN</name>
<reference evidence="2" key="1">
    <citation type="submission" date="2022-05" db="EMBL/GenBank/DDBJ databases">
        <authorList>
            <person name="Jo J.-H."/>
            <person name="Im W.-T."/>
        </authorList>
    </citation>
    <scope>NUCLEOTIDE SEQUENCE</scope>
    <source>
        <strain evidence="2">RG327</strain>
    </source>
</reference>
<evidence type="ECO:0000256" key="1">
    <source>
        <dbReference type="SAM" id="Phobius"/>
    </source>
</evidence>
<organism evidence="2 3">
    <name type="scientific">Sphingomonas anseongensis</name>
    <dbReference type="NCBI Taxonomy" id="2908207"/>
    <lineage>
        <taxon>Bacteria</taxon>
        <taxon>Pseudomonadati</taxon>
        <taxon>Pseudomonadota</taxon>
        <taxon>Alphaproteobacteria</taxon>
        <taxon>Sphingomonadales</taxon>
        <taxon>Sphingomonadaceae</taxon>
        <taxon>Sphingomonas</taxon>
    </lineage>
</organism>
<keyword evidence="1" id="KW-1133">Transmembrane helix</keyword>
<comment type="caution">
    <text evidence="2">The sequence shown here is derived from an EMBL/GenBank/DDBJ whole genome shotgun (WGS) entry which is preliminary data.</text>
</comment>
<protein>
    <submittedName>
        <fullName evidence="2">Uncharacterized protein</fullName>
    </submittedName>
</protein>
<feature type="transmembrane region" description="Helical" evidence="1">
    <location>
        <begin position="44"/>
        <end position="65"/>
    </location>
</feature>
<feature type="transmembrane region" description="Helical" evidence="1">
    <location>
        <begin position="109"/>
        <end position="125"/>
    </location>
</feature>
<gene>
    <name evidence="2" type="ORF">LZ519_10830</name>
</gene>
<keyword evidence="3" id="KW-1185">Reference proteome</keyword>
<feature type="transmembrane region" description="Helical" evidence="1">
    <location>
        <begin position="77"/>
        <end position="97"/>
    </location>
</feature>
<accession>A0ABT0RHS7</accession>
<dbReference type="RefSeq" id="WP_249868683.1">
    <property type="nucleotide sequence ID" value="NZ_JAMGBC010000001.1"/>
</dbReference>
<evidence type="ECO:0000313" key="2">
    <source>
        <dbReference type="EMBL" id="MCL6679804.1"/>
    </source>
</evidence>
<proteinExistence type="predicted"/>
<keyword evidence="1" id="KW-0472">Membrane</keyword>
<keyword evidence="1" id="KW-0812">Transmembrane</keyword>